<dbReference type="InParanoid" id="A0A1D3D891"/>
<dbReference type="Proteomes" id="UP000095192">
    <property type="component" value="Unassembled WGS sequence"/>
</dbReference>
<dbReference type="InterPro" id="IPR009057">
    <property type="entry name" value="Homeodomain-like_sf"/>
</dbReference>
<dbReference type="GO" id="GO:0006338">
    <property type="term" value="P:chromatin remodeling"/>
    <property type="evidence" value="ECO:0007669"/>
    <property type="project" value="TreeGrafter"/>
</dbReference>
<feature type="compositionally biased region" description="Basic and acidic residues" evidence="1">
    <location>
        <begin position="30"/>
        <end position="46"/>
    </location>
</feature>
<protein>
    <submittedName>
        <fullName evidence="3">Transcriptional co-activator ada2</fullName>
    </submittedName>
</protein>
<feature type="compositionally biased region" description="Polar residues" evidence="1">
    <location>
        <begin position="393"/>
        <end position="404"/>
    </location>
</feature>
<evidence type="ECO:0000313" key="4">
    <source>
        <dbReference type="Proteomes" id="UP000095192"/>
    </source>
</evidence>
<dbReference type="GO" id="GO:0006357">
    <property type="term" value="P:regulation of transcription by RNA polymerase II"/>
    <property type="evidence" value="ECO:0007669"/>
    <property type="project" value="TreeGrafter"/>
</dbReference>
<organism evidence="3 4">
    <name type="scientific">Cyclospora cayetanensis</name>
    <dbReference type="NCBI Taxonomy" id="88456"/>
    <lineage>
        <taxon>Eukaryota</taxon>
        <taxon>Sar</taxon>
        <taxon>Alveolata</taxon>
        <taxon>Apicomplexa</taxon>
        <taxon>Conoidasida</taxon>
        <taxon>Coccidia</taxon>
        <taxon>Eucoccidiorida</taxon>
        <taxon>Eimeriorina</taxon>
        <taxon>Eimeriidae</taxon>
        <taxon>Cyclospora</taxon>
    </lineage>
</organism>
<dbReference type="Pfam" id="PF22941">
    <property type="entry name" value="TADA2A-like_3rd"/>
    <property type="match status" value="2"/>
</dbReference>
<dbReference type="EMBL" id="JROU02000326">
    <property type="protein sequence ID" value="OEH79628.1"/>
    <property type="molecule type" value="Genomic_DNA"/>
</dbReference>
<dbReference type="VEuPathDB" id="ToxoDB:LOC34620797"/>
<feature type="region of interest" description="Disordered" evidence="1">
    <location>
        <begin position="391"/>
        <end position="418"/>
    </location>
</feature>
<feature type="compositionally biased region" description="Low complexity" evidence="1">
    <location>
        <begin position="55"/>
        <end position="67"/>
    </location>
</feature>
<sequence length="418" mass="45899">MGVYLNSAASPLPDLSSLVHGPDGGALTPEEAKARREAEKLTKAEPAESSGGGASPSPLSRKSPKPSHSIVGYWPLRGDFDVEFDNDAELILADMEFKGERGTQQGGEGEANTTEGGNAPNRRRKGKALRNSPGEKHGIQGHAPERDGPCSLPGVFATLEGEAVQERQLKLQIIEIYNSKLDERIYRKNTIISRGLLDVKSMHLRDKKRTKEERDLHNLFKPLARFQSDEQQERLVQLLIEERRVRHRLALLHEWRSLGLKTAKEVEELAFCEEAQLPPVFFLLAKRMLVHEMSTHRKLAGDALNKPMELLVHRVGQLYDFHLNLWQFAACPQNLGAPSVEGPKEAGGQPVEGESQGVSAAAEQAASGLQLPQFVQPGLYRQLSLRKEIPQQAAAQSSTCSNSGGAREEAVGAETKGL</sequence>
<evidence type="ECO:0000259" key="2">
    <source>
        <dbReference type="Pfam" id="PF22941"/>
    </source>
</evidence>
<dbReference type="VEuPathDB" id="ToxoDB:cyc_04240"/>
<feature type="region of interest" description="Disordered" evidence="1">
    <location>
        <begin position="1"/>
        <end position="67"/>
    </location>
</feature>
<feature type="compositionally biased region" description="Low complexity" evidence="1">
    <location>
        <begin position="1"/>
        <end position="18"/>
    </location>
</feature>
<comment type="caution">
    <text evidence="3">The sequence shown here is derived from an EMBL/GenBank/DDBJ whole genome shotgun (WGS) entry which is preliminary data.</text>
</comment>
<evidence type="ECO:0000313" key="3">
    <source>
        <dbReference type="EMBL" id="OEH79628.1"/>
    </source>
</evidence>
<dbReference type="PANTHER" id="PTHR12374:SF20">
    <property type="entry name" value="TRANSCRIPTIONAL ADAPTER 2-ALPHA"/>
    <property type="match status" value="1"/>
</dbReference>
<dbReference type="GO" id="GO:0003682">
    <property type="term" value="F:chromatin binding"/>
    <property type="evidence" value="ECO:0007669"/>
    <property type="project" value="TreeGrafter"/>
</dbReference>
<dbReference type="AlphaFoldDB" id="A0A1D3D891"/>
<dbReference type="InterPro" id="IPR055141">
    <property type="entry name" value="TADA2A_B-like_dom"/>
</dbReference>
<evidence type="ECO:0000256" key="1">
    <source>
        <dbReference type="SAM" id="MobiDB-lite"/>
    </source>
</evidence>
<dbReference type="GO" id="GO:0003713">
    <property type="term" value="F:transcription coactivator activity"/>
    <property type="evidence" value="ECO:0007669"/>
    <property type="project" value="TreeGrafter"/>
</dbReference>
<keyword evidence="4" id="KW-1185">Reference proteome</keyword>
<feature type="compositionally biased region" description="Low complexity" evidence="1">
    <location>
        <begin position="110"/>
        <end position="119"/>
    </location>
</feature>
<feature type="domain" description="Transcriptional adapter 2-alpha/beta-like" evidence="2">
    <location>
        <begin position="70"/>
        <end position="101"/>
    </location>
</feature>
<proteinExistence type="predicted"/>
<dbReference type="SUPFAM" id="SSF46689">
    <property type="entry name" value="Homeodomain-like"/>
    <property type="match status" value="1"/>
</dbReference>
<reference evidence="3 4" key="1">
    <citation type="journal article" date="2016" name="BMC Genomics">
        <title>Comparative genomics reveals Cyclospora cayetanensis possesses coccidia-like metabolism and invasion components but unique surface antigens.</title>
        <authorList>
            <person name="Liu S."/>
            <person name="Wang L."/>
            <person name="Zheng H."/>
            <person name="Xu Z."/>
            <person name="Roellig D.M."/>
            <person name="Li N."/>
            <person name="Frace M.A."/>
            <person name="Tang K."/>
            <person name="Arrowood M.J."/>
            <person name="Moss D.M."/>
            <person name="Zhang L."/>
            <person name="Feng Y."/>
            <person name="Xiao L."/>
        </authorList>
    </citation>
    <scope>NUCLEOTIDE SEQUENCE [LARGE SCALE GENOMIC DNA]</scope>
    <source>
        <strain evidence="3 4">CHN_HEN01</strain>
    </source>
</reference>
<feature type="compositionally biased region" description="Basic and acidic residues" evidence="1">
    <location>
        <begin position="133"/>
        <end position="148"/>
    </location>
</feature>
<feature type="region of interest" description="Disordered" evidence="1">
    <location>
        <begin position="100"/>
        <end position="150"/>
    </location>
</feature>
<accession>A0A1D3D891</accession>
<dbReference type="GO" id="GO:0005634">
    <property type="term" value="C:nucleus"/>
    <property type="evidence" value="ECO:0007669"/>
    <property type="project" value="TreeGrafter"/>
</dbReference>
<dbReference type="PANTHER" id="PTHR12374">
    <property type="entry name" value="TRANSCRIPTIONAL ADAPTOR 2 ADA2 -RELATED"/>
    <property type="match status" value="1"/>
</dbReference>
<name>A0A1D3D891_9EIME</name>
<feature type="region of interest" description="Disordered" evidence="1">
    <location>
        <begin position="339"/>
        <end position="358"/>
    </location>
</feature>
<feature type="domain" description="Transcriptional adapter 2-alpha/beta-like" evidence="2">
    <location>
        <begin position="165"/>
        <end position="202"/>
    </location>
</feature>
<gene>
    <name evidence="3" type="ORF">cyc_04240</name>
</gene>